<organism evidence="10">
    <name type="scientific">Pseudomonas saudimassiliensis</name>
    <dbReference type="NCBI Taxonomy" id="1461581"/>
    <lineage>
        <taxon>Bacteria</taxon>
        <taxon>Pseudomonadati</taxon>
        <taxon>Pseudomonadota</taxon>
        <taxon>Gammaproteobacteria</taxon>
        <taxon>Pseudomonadales</taxon>
        <taxon>Pseudomonadaceae</taxon>
        <taxon>Pseudomonas</taxon>
    </lineage>
</organism>
<keyword evidence="4 7" id="KW-0812">Transmembrane</keyword>
<dbReference type="NCBIfam" id="NF009309">
    <property type="entry name" value="PRK12666.1"/>
    <property type="match status" value="1"/>
</dbReference>
<feature type="transmembrane region" description="Helical" evidence="8">
    <location>
        <begin position="68"/>
        <end position="95"/>
    </location>
</feature>
<accession>A0A078MI48</accession>
<dbReference type="InterPro" id="IPR050586">
    <property type="entry name" value="CPA3_Na-H_Antiporter_D"/>
</dbReference>
<feature type="transmembrane region" description="Helical" evidence="8">
    <location>
        <begin position="411"/>
        <end position="431"/>
    </location>
</feature>
<evidence type="ECO:0000256" key="3">
    <source>
        <dbReference type="ARBA" id="ARBA00022475"/>
    </source>
</evidence>
<dbReference type="PANTHER" id="PTHR42703:SF1">
    <property type="entry name" value="NA(+)_H(+) ANTIPORTER SUBUNIT D1"/>
    <property type="match status" value="1"/>
</dbReference>
<dbReference type="OrthoDB" id="9768329at2"/>
<dbReference type="AlphaFoldDB" id="A0A078MI48"/>
<feature type="transmembrane region" description="Helical" evidence="8">
    <location>
        <begin position="6"/>
        <end position="23"/>
    </location>
</feature>
<dbReference type="PRINTS" id="PR01437">
    <property type="entry name" value="NUOXDRDTASE4"/>
</dbReference>
<keyword evidence="3" id="KW-1003">Cell membrane</keyword>
<evidence type="ECO:0000256" key="4">
    <source>
        <dbReference type="ARBA" id="ARBA00022692"/>
    </source>
</evidence>
<dbReference type="InterPro" id="IPR001750">
    <property type="entry name" value="ND/Mrp_TM"/>
</dbReference>
<evidence type="ECO:0000256" key="6">
    <source>
        <dbReference type="ARBA" id="ARBA00023136"/>
    </source>
</evidence>
<feature type="transmembrane region" description="Helical" evidence="8">
    <location>
        <begin position="130"/>
        <end position="148"/>
    </location>
</feature>
<keyword evidence="5 8" id="KW-1133">Transmembrane helix</keyword>
<feature type="transmembrane region" description="Helical" evidence="8">
    <location>
        <begin position="452"/>
        <end position="471"/>
    </location>
</feature>
<feature type="transmembrane region" description="Helical" evidence="8">
    <location>
        <begin position="160"/>
        <end position="182"/>
    </location>
</feature>
<dbReference type="EMBL" id="LM997413">
    <property type="protein sequence ID" value="CEA05980.1"/>
    <property type="molecule type" value="Genomic_DNA"/>
</dbReference>
<dbReference type="InterPro" id="IPR003918">
    <property type="entry name" value="NADH_UbQ_OxRdtase"/>
</dbReference>
<sequence length="507" mass="53181">MEHLAIWPVLLPMFAGALLLLSGRTGEGFKRSVCLLATLLQIPVAVLLLGAASTGLQVYAAGNWVPPFGIVLVVDHLSALLLLVTAVLAVGAILYAVRGDDLMGPNFHALFQFQLMGINGAFLTGDLFNLFVFFEILLIASYALLLHGNGSARVRSGLHYVLLNLFGSALFLIAVGTLYGVLGTLNMADLSQRVAQLSAADAPLVAAAAMLLLVVFGLKAAVFPLYFWLPRAYSAATPPVAALFAIMTKVGIYSILRVYTQIFGETAGPLADLITVWLWPAALITLAMGTIGALAAATLNGLVAYLLVVSVGTLLAGVALGTHEALVGALYYLVHSTWVCGALFLLAGIVSRCRGPRFVGRLVPGPALPKPMLLSGLFFLGAISVIGLPPLSGFIGKLLLLRATGTGTAAAWLYPLLLGSGLITIIAMSRAGSTLFWRKDPAAGGGEPLDGVRLTAVLLLMLCSPLLVLFADPVLDYLDATVNQLLNPEEYARQVLSFQAKAVGGAH</sequence>
<evidence type="ECO:0000256" key="8">
    <source>
        <dbReference type="SAM" id="Phobius"/>
    </source>
</evidence>
<feature type="transmembrane region" description="Helical" evidence="8">
    <location>
        <begin position="202"/>
        <end position="229"/>
    </location>
</feature>
<dbReference type="RefSeq" id="WP_044500163.1">
    <property type="nucleotide sequence ID" value="NZ_LK391969.1"/>
</dbReference>
<feature type="transmembrane region" description="Helical" evidence="8">
    <location>
        <begin position="372"/>
        <end position="391"/>
    </location>
</feature>
<dbReference type="Pfam" id="PF00361">
    <property type="entry name" value="Proton_antipo_M"/>
    <property type="match status" value="1"/>
</dbReference>
<feature type="domain" description="NADH:quinone oxidoreductase/Mrp antiporter transmembrane" evidence="9">
    <location>
        <begin position="125"/>
        <end position="404"/>
    </location>
</feature>
<keyword evidence="6 8" id="KW-0472">Membrane</keyword>
<proteinExistence type="inferred from homology"/>
<dbReference type="EMBL" id="LK391969">
    <property type="protein sequence ID" value="CEF27428.1"/>
    <property type="molecule type" value="Genomic_DNA"/>
</dbReference>
<feature type="transmembrane region" description="Helical" evidence="8">
    <location>
        <begin position="329"/>
        <end position="351"/>
    </location>
</feature>
<comment type="subcellular location">
    <subcellularLocation>
        <location evidence="1">Cell membrane</location>
        <topology evidence="1">Multi-pass membrane protein</topology>
    </subcellularLocation>
    <subcellularLocation>
        <location evidence="7">Membrane</location>
        <topology evidence="7">Multi-pass membrane protein</topology>
    </subcellularLocation>
</comment>
<reference evidence="10" key="1">
    <citation type="submission" date="2014-07" db="EMBL/GenBank/DDBJ databases">
        <authorList>
            <person name="Urmite Genomes Urmite Genomes"/>
        </authorList>
    </citation>
    <scope>NUCLEOTIDE SEQUENCE</scope>
    <source>
        <strain evidence="10">12M76_air</strain>
    </source>
</reference>
<evidence type="ECO:0000313" key="10">
    <source>
        <dbReference type="EMBL" id="CEA05980.1"/>
    </source>
</evidence>
<feature type="transmembrane region" description="Helical" evidence="8">
    <location>
        <begin position="302"/>
        <end position="323"/>
    </location>
</feature>
<gene>
    <name evidence="10" type="ORF">BN1049_02379</name>
</gene>
<evidence type="ECO:0000259" key="9">
    <source>
        <dbReference type="Pfam" id="PF00361"/>
    </source>
</evidence>
<evidence type="ECO:0000256" key="1">
    <source>
        <dbReference type="ARBA" id="ARBA00004651"/>
    </source>
</evidence>
<feature type="transmembrane region" description="Helical" evidence="8">
    <location>
        <begin position="236"/>
        <end position="256"/>
    </location>
</feature>
<dbReference type="GO" id="GO:0008137">
    <property type="term" value="F:NADH dehydrogenase (ubiquinone) activity"/>
    <property type="evidence" value="ECO:0007669"/>
    <property type="project" value="InterPro"/>
</dbReference>
<dbReference type="PANTHER" id="PTHR42703">
    <property type="entry name" value="NADH DEHYDROGENASE"/>
    <property type="match status" value="1"/>
</dbReference>
<feature type="transmembrane region" description="Helical" evidence="8">
    <location>
        <begin position="276"/>
        <end position="295"/>
    </location>
</feature>
<name>A0A078MI48_9PSED</name>
<dbReference type="GO" id="GO:0042773">
    <property type="term" value="P:ATP synthesis coupled electron transport"/>
    <property type="evidence" value="ECO:0007669"/>
    <property type="project" value="InterPro"/>
</dbReference>
<comment type="similarity">
    <text evidence="2">Belongs to the CPA3 antiporters (TC 2.A.63) subunit D family.</text>
</comment>
<dbReference type="PATRIC" id="fig|1461581.3.peg.2344"/>
<evidence type="ECO:0000256" key="5">
    <source>
        <dbReference type="ARBA" id="ARBA00022989"/>
    </source>
</evidence>
<evidence type="ECO:0000256" key="7">
    <source>
        <dbReference type="RuleBase" id="RU000320"/>
    </source>
</evidence>
<feature type="transmembrane region" description="Helical" evidence="8">
    <location>
        <begin position="35"/>
        <end position="56"/>
    </location>
</feature>
<evidence type="ECO:0000256" key="2">
    <source>
        <dbReference type="ARBA" id="ARBA00005346"/>
    </source>
</evidence>
<dbReference type="GO" id="GO:0005886">
    <property type="term" value="C:plasma membrane"/>
    <property type="evidence" value="ECO:0007669"/>
    <property type="project" value="UniProtKB-SubCell"/>
</dbReference>
<protein>
    <submittedName>
        <fullName evidence="10">Putative monovalent cation/H+ antiporter subunit D</fullName>
    </submittedName>
</protein>